<dbReference type="STRING" id="53326.A0A016U6R0"/>
<dbReference type="InterPro" id="IPR036860">
    <property type="entry name" value="SH2_dom_sf"/>
</dbReference>
<dbReference type="InterPro" id="IPR001245">
    <property type="entry name" value="Ser-Thr/Tyr_kinase_cat_dom"/>
</dbReference>
<keyword evidence="11" id="KW-1133">Transmembrane helix</keyword>
<keyword evidence="2 8" id="KW-0547">Nucleotide-binding</keyword>
<dbReference type="Gene3D" id="3.30.505.10">
    <property type="entry name" value="SH2 domain"/>
    <property type="match status" value="1"/>
</dbReference>
<keyword evidence="11" id="KW-0472">Membrane</keyword>
<keyword evidence="7" id="KW-0727">SH2 domain</keyword>
<dbReference type="Gene3D" id="3.30.200.20">
    <property type="entry name" value="Phosphorylase Kinase, domain 1"/>
    <property type="match status" value="1"/>
</dbReference>
<dbReference type="AlphaFoldDB" id="A0A016U6R0"/>
<evidence type="ECO:0000256" key="2">
    <source>
        <dbReference type="ARBA" id="ARBA00022741"/>
    </source>
</evidence>
<dbReference type="Gene3D" id="1.10.510.10">
    <property type="entry name" value="Transferase(Phosphotransferase) domain 1"/>
    <property type="match status" value="1"/>
</dbReference>
<keyword evidence="11" id="KW-0812">Transmembrane</keyword>
<organism evidence="14 15">
    <name type="scientific">Ancylostoma ceylanicum</name>
    <dbReference type="NCBI Taxonomy" id="53326"/>
    <lineage>
        <taxon>Eukaryota</taxon>
        <taxon>Metazoa</taxon>
        <taxon>Ecdysozoa</taxon>
        <taxon>Nematoda</taxon>
        <taxon>Chromadorea</taxon>
        <taxon>Rhabditida</taxon>
        <taxon>Rhabditina</taxon>
        <taxon>Rhabditomorpha</taxon>
        <taxon>Strongyloidea</taxon>
        <taxon>Ancylostomatidae</taxon>
        <taxon>Ancylostomatinae</taxon>
        <taxon>Ancylostoma</taxon>
    </lineage>
</organism>
<keyword evidence="1 9" id="KW-0808">Transferase</keyword>
<evidence type="ECO:0000313" key="14">
    <source>
        <dbReference type="EMBL" id="EYC10596.1"/>
    </source>
</evidence>
<dbReference type="InterPro" id="IPR000719">
    <property type="entry name" value="Prot_kinase_dom"/>
</dbReference>
<dbReference type="PRINTS" id="PR00109">
    <property type="entry name" value="TYRKINASE"/>
</dbReference>
<dbReference type="SMART" id="SM00252">
    <property type="entry name" value="SH2"/>
    <property type="match status" value="1"/>
</dbReference>
<keyword evidence="15" id="KW-1185">Reference proteome</keyword>
<dbReference type="PROSITE" id="PS00107">
    <property type="entry name" value="PROTEIN_KINASE_ATP"/>
    <property type="match status" value="1"/>
</dbReference>
<dbReference type="InterPro" id="IPR017441">
    <property type="entry name" value="Protein_kinase_ATP_BS"/>
</dbReference>
<comment type="caution">
    <text evidence="14">The sequence shown here is derived from an EMBL/GenBank/DDBJ whole genome shotgun (WGS) entry which is preliminary data.</text>
</comment>
<sequence length="444" mass="50482">MAVTPTAVTPRTVTSPTTPSPAESAETARELRADYVKKLGKGLMNKSSLRNKIGIVDEQVERILADLEKHEWYHGFLPLEDISGLLKQKGDFLIRALDPENDKPPMACVTVKWDAISDHAVHFRVSDENRLFTLDGVFRNPNIIDLVKFHMESGTSIGNDVKLIRPIPKQKWELSKNKVTLKEKIGKGEFGEVYSGKLNENPKKPPIDVAIKMMKVSNENKEVVEEMHREARIMRQYKHRNIVAFFGVVYSGTGSAMIVMELIHGGALNAYLKKNQVPNESKSSYASDVAYALLYLHNKKCLHRDVACRNCLIDVQKQLVKLSDFGMSKQGEVYEVNKDEKTPVRWQAPEVLATRQYTAKADVYAYGITVWEIFHNAQIPYPGIVNKIIRERISDPEFRPAIESSVPTSWRCLMKACWKADPEKRPPMLGIVSFLRRDKTKKYL</sequence>
<dbReference type="InterPro" id="IPR020635">
    <property type="entry name" value="Tyr_kinase_cat_dom"/>
</dbReference>
<evidence type="ECO:0000313" key="15">
    <source>
        <dbReference type="Proteomes" id="UP000024635"/>
    </source>
</evidence>
<dbReference type="OrthoDB" id="5863201at2759"/>
<evidence type="ECO:0000256" key="3">
    <source>
        <dbReference type="ARBA" id="ARBA00022777"/>
    </source>
</evidence>
<feature type="region of interest" description="Disordered" evidence="10">
    <location>
        <begin position="1"/>
        <end position="28"/>
    </location>
</feature>
<dbReference type="SMART" id="SM00219">
    <property type="entry name" value="TyrKc"/>
    <property type="match status" value="1"/>
</dbReference>
<keyword evidence="5 9" id="KW-0829">Tyrosine-protein kinase</keyword>
<protein>
    <recommendedName>
        <fullName evidence="9">Tyrosine-protein kinase</fullName>
        <ecNumber evidence="9">2.7.10.2</ecNumber>
    </recommendedName>
</protein>
<keyword evidence="3 9" id="KW-0418">Kinase</keyword>
<evidence type="ECO:0000259" key="13">
    <source>
        <dbReference type="PROSITE" id="PS50011"/>
    </source>
</evidence>
<dbReference type="GO" id="GO:0004715">
    <property type="term" value="F:non-membrane spanning protein tyrosine kinase activity"/>
    <property type="evidence" value="ECO:0007669"/>
    <property type="project" value="UniProtKB-EC"/>
</dbReference>
<evidence type="ECO:0000256" key="11">
    <source>
        <dbReference type="SAM" id="Phobius"/>
    </source>
</evidence>
<evidence type="ECO:0000256" key="10">
    <source>
        <dbReference type="SAM" id="MobiDB-lite"/>
    </source>
</evidence>
<dbReference type="Proteomes" id="UP000024635">
    <property type="component" value="Unassembled WGS sequence"/>
</dbReference>
<gene>
    <name evidence="14" type="primary">Acey_s0054.g2450</name>
    <name evidence="14" type="ORF">Y032_0054g2450</name>
</gene>
<feature type="domain" description="SH2" evidence="12">
    <location>
        <begin position="72"/>
        <end position="167"/>
    </location>
</feature>
<feature type="binding site" evidence="8">
    <location>
        <position position="212"/>
    </location>
    <ligand>
        <name>ATP</name>
        <dbReference type="ChEBI" id="CHEBI:30616"/>
    </ligand>
</feature>
<proteinExistence type="inferred from homology"/>
<feature type="transmembrane region" description="Helical" evidence="11">
    <location>
        <begin position="242"/>
        <end position="263"/>
    </location>
</feature>
<dbReference type="InterPro" id="IPR011009">
    <property type="entry name" value="Kinase-like_dom_sf"/>
</dbReference>
<dbReference type="PROSITE" id="PS50011">
    <property type="entry name" value="PROTEIN_KINASE_DOM"/>
    <property type="match status" value="1"/>
</dbReference>
<dbReference type="InterPro" id="IPR050198">
    <property type="entry name" value="Non-receptor_tyrosine_kinases"/>
</dbReference>
<evidence type="ECO:0000256" key="6">
    <source>
        <dbReference type="ARBA" id="ARBA00051245"/>
    </source>
</evidence>
<comment type="similarity">
    <text evidence="9">Belongs to the protein kinase superfamily. Tyr protein kinase family.</text>
</comment>
<dbReference type="CDD" id="cd00192">
    <property type="entry name" value="PTKc"/>
    <property type="match status" value="1"/>
</dbReference>
<dbReference type="CDD" id="cd10361">
    <property type="entry name" value="SH2_Fps_family"/>
    <property type="match status" value="1"/>
</dbReference>
<dbReference type="InterPro" id="IPR008266">
    <property type="entry name" value="Tyr_kinase_AS"/>
</dbReference>
<evidence type="ECO:0000256" key="1">
    <source>
        <dbReference type="ARBA" id="ARBA00022679"/>
    </source>
</evidence>
<dbReference type="InterPro" id="IPR035849">
    <property type="entry name" value="Fes/Fps/Fer_SH2"/>
</dbReference>
<accession>A0A016U6R0</accession>
<dbReference type="PROSITE" id="PS50001">
    <property type="entry name" value="SH2"/>
    <property type="match status" value="1"/>
</dbReference>
<dbReference type="GO" id="GO:0005524">
    <property type="term" value="F:ATP binding"/>
    <property type="evidence" value="ECO:0007669"/>
    <property type="project" value="UniProtKB-UniRule"/>
</dbReference>
<dbReference type="EC" id="2.7.10.2" evidence="9"/>
<dbReference type="InterPro" id="IPR000980">
    <property type="entry name" value="SH2"/>
</dbReference>
<dbReference type="SUPFAM" id="SSF55550">
    <property type="entry name" value="SH2 domain"/>
    <property type="match status" value="1"/>
</dbReference>
<dbReference type="EMBL" id="JARK01001390">
    <property type="protein sequence ID" value="EYC10596.1"/>
    <property type="molecule type" value="Genomic_DNA"/>
</dbReference>
<name>A0A016U6R0_9BILA</name>
<evidence type="ECO:0000259" key="12">
    <source>
        <dbReference type="PROSITE" id="PS50001"/>
    </source>
</evidence>
<dbReference type="PROSITE" id="PS00109">
    <property type="entry name" value="PROTEIN_KINASE_TYR"/>
    <property type="match status" value="1"/>
</dbReference>
<feature type="domain" description="Protein kinase" evidence="13">
    <location>
        <begin position="179"/>
        <end position="444"/>
    </location>
</feature>
<feature type="compositionally biased region" description="Low complexity" evidence="10">
    <location>
        <begin position="1"/>
        <end position="25"/>
    </location>
</feature>
<dbReference type="PANTHER" id="PTHR24418">
    <property type="entry name" value="TYROSINE-PROTEIN KINASE"/>
    <property type="match status" value="1"/>
</dbReference>
<evidence type="ECO:0000256" key="7">
    <source>
        <dbReference type="PROSITE-ProRule" id="PRU00191"/>
    </source>
</evidence>
<dbReference type="SUPFAM" id="SSF56112">
    <property type="entry name" value="Protein kinase-like (PK-like)"/>
    <property type="match status" value="1"/>
</dbReference>
<keyword evidence="4 8" id="KW-0067">ATP-binding</keyword>
<evidence type="ECO:0000256" key="9">
    <source>
        <dbReference type="RuleBase" id="RU362096"/>
    </source>
</evidence>
<evidence type="ECO:0000256" key="5">
    <source>
        <dbReference type="ARBA" id="ARBA00023137"/>
    </source>
</evidence>
<dbReference type="Pfam" id="PF07714">
    <property type="entry name" value="PK_Tyr_Ser-Thr"/>
    <property type="match status" value="1"/>
</dbReference>
<reference evidence="15" key="1">
    <citation type="journal article" date="2015" name="Nat. Genet.">
        <title>The genome and transcriptome of the zoonotic hookworm Ancylostoma ceylanicum identify infection-specific gene families.</title>
        <authorList>
            <person name="Schwarz E.M."/>
            <person name="Hu Y."/>
            <person name="Antoshechkin I."/>
            <person name="Miller M.M."/>
            <person name="Sternberg P.W."/>
            <person name="Aroian R.V."/>
        </authorList>
    </citation>
    <scope>NUCLEOTIDE SEQUENCE</scope>
    <source>
        <strain evidence="15">HY135</strain>
    </source>
</reference>
<comment type="catalytic activity">
    <reaction evidence="6 9">
        <text>L-tyrosyl-[protein] + ATP = O-phospho-L-tyrosyl-[protein] + ADP + H(+)</text>
        <dbReference type="Rhea" id="RHEA:10596"/>
        <dbReference type="Rhea" id="RHEA-COMP:10136"/>
        <dbReference type="Rhea" id="RHEA-COMP:20101"/>
        <dbReference type="ChEBI" id="CHEBI:15378"/>
        <dbReference type="ChEBI" id="CHEBI:30616"/>
        <dbReference type="ChEBI" id="CHEBI:46858"/>
        <dbReference type="ChEBI" id="CHEBI:61978"/>
        <dbReference type="ChEBI" id="CHEBI:456216"/>
        <dbReference type="EC" id="2.7.10.2"/>
    </reaction>
</comment>
<evidence type="ECO:0000256" key="8">
    <source>
        <dbReference type="PROSITE-ProRule" id="PRU10141"/>
    </source>
</evidence>
<evidence type="ECO:0000256" key="4">
    <source>
        <dbReference type="ARBA" id="ARBA00022840"/>
    </source>
</evidence>